<dbReference type="NCBIfam" id="TIGR01131">
    <property type="entry name" value="ATP_synt_6_or_A"/>
    <property type="match status" value="1"/>
</dbReference>
<keyword evidence="10" id="KW-0066">ATP synthesis</keyword>
<evidence type="ECO:0000256" key="13">
    <source>
        <dbReference type="RuleBase" id="RU004450"/>
    </source>
</evidence>
<evidence type="ECO:0000256" key="2">
    <source>
        <dbReference type="ARBA" id="ARBA00006810"/>
    </source>
</evidence>
<evidence type="ECO:0000256" key="4">
    <source>
        <dbReference type="ARBA" id="ARBA00022547"/>
    </source>
</evidence>
<protein>
    <recommendedName>
        <fullName evidence="13">ATP synthase subunit a</fullName>
    </recommendedName>
</protein>
<dbReference type="GO" id="GO:0005743">
    <property type="term" value="C:mitochondrial inner membrane"/>
    <property type="evidence" value="ECO:0007669"/>
    <property type="project" value="UniProtKB-SubCell"/>
</dbReference>
<feature type="transmembrane region" description="Helical" evidence="14">
    <location>
        <begin position="68"/>
        <end position="88"/>
    </location>
</feature>
<feature type="transmembrane region" description="Helical" evidence="14">
    <location>
        <begin position="170"/>
        <end position="198"/>
    </location>
</feature>
<evidence type="ECO:0000256" key="6">
    <source>
        <dbReference type="ARBA" id="ARBA00022781"/>
    </source>
</evidence>
<evidence type="ECO:0000256" key="12">
    <source>
        <dbReference type="ARBA" id="ARBA00063051"/>
    </source>
</evidence>
<accession>A0A1Y1CC02</accession>
<evidence type="ECO:0000313" key="15">
    <source>
        <dbReference type="EMBL" id="BAX77889.1"/>
    </source>
</evidence>
<dbReference type="PANTHER" id="PTHR11410:SF0">
    <property type="entry name" value="ATP SYNTHASE SUBUNIT A"/>
    <property type="match status" value="1"/>
</dbReference>
<dbReference type="InterPro" id="IPR035908">
    <property type="entry name" value="F0_ATP_A_sf"/>
</dbReference>
<dbReference type="PANTHER" id="PTHR11410">
    <property type="entry name" value="ATP SYNTHASE SUBUNIT A"/>
    <property type="match status" value="1"/>
</dbReference>
<reference evidence="15" key="1">
    <citation type="submission" date="2011-02" db="EMBL/GenBank/DDBJ databases">
        <title>The complete mitochondrial genome of Gonatodes albogularis.</title>
        <authorList>
            <person name="Kumazawa Y."/>
            <person name="Hashiguchi Y."/>
            <person name="Yamada C."/>
        </authorList>
    </citation>
    <scope>NUCLEOTIDE SEQUENCE</scope>
    <source>
        <strain evidence="15">Galb1</strain>
    </source>
</reference>
<comment type="similarity">
    <text evidence="2">Belongs to the ATPase A chain family.</text>
</comment>
<evidence type="ECO:0000256" key="1">
    <source>
        <dbReference type="ARBA" id="ARBA00004141"/>
    </source>
</evidence>
<evidence type="ECO:0000256" key="11">
    <source>
        <dbReference type="ARBA" id="ARBA00024169"/>
    </source>
</evidence>
<keyword evidence="3" id="KW-0813">Transport</keyword>
<proteinExistence type="inferred from homology"/>
<keyword evidence="7 14" id="KW-1133">Transmembrane helix</keyword>
<dbReference type="SUPFAM" id="SSF81336">
    <property type="entry name" value="F1F0 ATP synthase subunit A"/>
    <property type="match status" value="1"/>
</dbReference>
<organism evidence="15">
    <name type="scientific">Gonatodes albogularis</name>
    <name type="common">Yellow-headed gecko</name>
    <dbReference type="NCBI Taxonomy" id="460622"/>
    <lineage>
        <taxon>Eukaryota</taxon>
        <taxon>Metazoa</taxon>
        <taxon>Chordata</taxon>
        <taxon>Craniata</taxon>
        <taxon>Vertebrata</taxon>
        <taxon>Euteleostomi</taxon>
        <taxon>Lepidosauria</taxon>
        <taxon>Squamata</taxon>
        <taxon>Bifurcata</taxon>
        <taxon>Gekkota</taxon>
        <taxon>Sphaerodactylidae</taxon>
        <taxon>Gonatodes</taxon>
    </lineage>
</organism>
<keyword evidence="9 14" id="KW-0472">Membrane</keyword>
<evidence type="ECO:0000256" key="14">
    <source>
        <dbReference type="SAM" id="Phobius"/>
    </source>
</evidence>
<geneLocation type="mitochondrion" evidence="15"/>
<dbReference type="PRINTS" id="PR00123">
    <property type="entry name" value="ATPASEA"/>
</dbReference>
<dbReference type="Gene3D" id="1.20.120.220">
    <property type="entry name" value="ATP synthase, F0 complex, subunit A"/>
    <property type="match status" value="1"/>
</dbReference>
<gene>
    <name evidence="15" type="primary">ATPase 6</name>
</gene>
<dbReference type="GO" id="GO:0045259">
    <property type="term" value="C:proton-transporting ATP synthase complex"/>
    <property type="evidence" value="ECO:0007669"/>
    <property type="project" value="UniProtKB-KW"/>
</dbReference>
<keyword evidence="6" id="KW-0375">Hydrogen ion transport</keyword>
<dbReference type="InterPro" id="IPR000568">
    <property type="entry name" value="ATP_synth_F0_asu"/>
</dbReference>
<comment type="subunit">
    <text evidence="12">Component of the ATP synthase complex composed at least of ATP5F1A/subunit alpha, ATP5F1B/subunit beta, ATP5MC1/subunit c (homooctomer), MT-ATP6/subunit a, MT-ATP8/subunit 8, ATP5ME/subunit e, ATP5MF/subunit f, ATP5MG/subunit g, ATP5MK/subunit k, ATP5MJ/subunit j, ATP5F1C/subunit gamma, ATP5F1D/subunit delta, ATP5F1E/subunit epsilon, ATP5PF/subunit F6, ATP5PB/subunit b, ATP5PD/subunit d, ATP5PO/subunit OSCP. ATP synthase complex consists of a soluble F(1) head domain (subunits alpha(3) and beta(3)) - the catalytic core - and a membrane F(0) domain - the membrane proton channel (subunits c, a, 8, e, f, g, k and j). These two domains are linked by a central stalk (subunits gamma, delta, and epsilon) rotating inside the F1 region and a stationary peripheral stalk (subunits F6, b, d, and OSCP). Interacts with DNAJC30; interaction is direct.</text>
</comment>
<evidence type="ECO:0000256" key="7">
    <source>
        <dbReference type="ARBA" id="ARBA00022989"/>
    </source>
</evidence>
<dbReference type="GO" id="GO:0046933">
    <property type="term" value="F:proton-transporting ATP synthase activity, rotational mechanism"/>
    <property type="evidence" value="ECO:0007669"/>
    <property type="project" value="TreeGrafter"/>
</dbReference>
<comment type="subcellular location">
    <subcellularLocation>
        <location evidence="1">Membrane</location>
        <topology evidence="1">Multi-pass membrane protein</topology>
    </subcellularLocation>
    <subcellularLocation>
        <location evidence="13">Mitochondrion inner membrane</location>
        <topology evidence="13">Multi-pass membrane protein</topology>
    </subcellularLocation>
</comment>
<sequence length="226" mass="24569">MTMNCFDQFLSPRLLGVPLILLAMVVPTAGLAARPRLLSNRTTMMTTKMTTTAIKQLLLPINTPGHSWALLFLALLLYLLFVNLLGLLPYTFSPTTQLSINMALALPLWLMTVLLGLRTQPTVSLGHLLPPGTPTPLIPVLITIETISLMIRPIALGVRLTANLTAGHLLLQLISTAITTLASLMPLVAVATMIILLLLTLLELAVAMIQAYVFTLLLTLYLQENV</sequence>
<evidence type="ECO:0000256" key="3">
    <source>
        <dbReference type="ARBA" id="ARBA00022448"/>
    </source>
</evidence>
<feature type="transmembrane region" description="Helical" evidence="14">
    <location>
        <begin position="100"/>
        <end position="117"/>
    </location>
</feature>
<dbReference type="AlphaFoldDB" id="A0A1Y1CC02"/>
<feature type="transmembrane region" description="Helical" evidence="14">
    <location>
        <begin position="137"/>
        <end position="158"/>
    </location>
</feature>
<keyword evidence="4" id="KW-0138">CF(0)</keyword>
<evidence type="ECO:0000256" key="9">
    <source>
        <dbReference type="ARBA" id="ARBA00023136"/>
    </source>
</evidence>
<evidence type="ECO:0000256" key="8">
    <source>
        <dbReference type="ARBA" id="ARBA00023065"/>
    </source>
</evidence>
<dbReference type="InterPro" id="IPR045083">
    <property type="entry name" value="ATP_synth_F0_asu_bact/mt"/>
</dbReference>
<dbReference type="Pfam" id="PF00119">
    <property type="entry name" value="ATP-synt_A"/>
    <property type="match status" value="1"/>
</dbReference>
<evidence type="ECO:0000256" key="10">
    <source>
        <dbReference type="ARBA" id="ARBA00023310"/>
    </source>
</evidence>
<dbReference type="EMBL" id="AB612271">
    <property type="protein sequence ID" value="BAX77889.1"/>
    <property type="molecule type" value="Genomic_DNA"/>
</dbReference>
<keyword evidence="15" id="KW-0496">Mitochondrion</keyword>
<comment type="catalytic activity">
    <reaction evidence="11">
        <text>H(+)(in) = H(+)(out)</text>
        <dbReference type="Rhea" id="RHEA:34979"/>
        <dbReference type="ChEBI" id="CHEBI:15378"/>
    </reaction>
</comment>
<keyword evidence="8" id="KW-0406">Ion transport</keyword>
<evidence type="ECO:0000256" key="5">
    <source>
        <dbReference type="ARBA" id="ARBA00022692"/>
    </source>
</evidence>
<dbReference type="PROSITE" id="PS00449">
    <property type="entry name" value="ATPASE_A"/>
    <property type="match status" value="1"/>
</dbReference>
<name>A0A1Y1CC02_GONAL</name>
<keyword evidence="5 14" id="KW-0812">Transmembrane</keyword>
<dbReference type="InterPro" id="IPR023011">
    <property type="entry name" value="ATP_synth_F0_asu_AS"/>
</dbReference>
<dbReference type="CDD" id="cd00310">
    <property type="entry name" value="ATP-synt_Fo_a_6"/>
    <property type="match status" value="1"/>
</dbReference>
<feature type="transmembrane region" description="Helical" evidence="14">
    <location>
        <begin position="204"/>
        <end position="222"/>
    </location>
</feature>